<keyword evidence="3" id="KW-0804">Transcription</keyword>
<dbReference type="OrthoDB" id="8482304at2"/>
<protein>
    <submittedName>
        <fullName evidence="5">Helix-turn-helix transcriptional regulator</fullName>
    </submittedName>
</protein>
<dbReference type="AlphaFoldDB" id="A0A7X1I2E6"/>
<reference evidence="5 6" key="1">
    <citation type="submission" date="2020-08" db="EMBL/GenBank/DDBJ databases">
        <title>Whole-Genome Sequence of French Clinical Streptomyces mexicanus Strain Q0842.</title>
        <authorList>
            <person name="Boxberger M."/>
            <person name="La Scola B."/>
        </authorList>
    </citation>
    <scope>NUCLEOTIDE SEQUENCE [LARGE SCALE GENOMIC DNA]</scope>
    <source>
        <strain evidence="5 6">Marseille-Q0842</strain>
    </source>
</reference>
<dbReference type="Pfam" id="PF00196">
    <property type="entry name" value="GerE"/>
    <property type="match status" value="1"/>
</dbReference>
<dbReference type="PRINTS" id="PR00038">
    <property type="entry name" value="HTHLUXR"/>
</dbReference>
<dbReference type="PROSITE" id="PS50043">
    <property type="entry name" value="HTH_LUXR_2"/>
    <property type="match status" value="1"/>
</dbReference>
<organism evidence="5 6">
    <name type="scientific">Streptomyces mexicanus</name>
    <dbReference type="NCBI Taxonomy" id="178566"/>
    <lineage>
        <taxon>Bacteria</taxon>
        <taxon>Bacillati</taxon>
        <taxon>Actinomycetota</taxon>
        <taxon>Actinomycetes</taxon>
        <taxon>Kitasatosporales</taxon>
        <taxon>Streptomycetaceae</taxon>
        <taxon>Streptomyces</taxon>
    </lineage>
</organism>
<dbReference type="InterPro" id="IPR036388">
    <property type="entry name" value="WH-like_DNA-bd_sf"/>
</dbReference>
<dbReference type="GO" id="GO:0003677">
    <property type="term" value="F:DNA binding"/>
    <property type="evidence" value="ECO:0007669"/>
    <property type="project" value="UniProtKB-KW"/>
</dbReference>
<feature type="domain" description="HTH luxR-type" evidence="4">
    <location>
        <begin position="329"/>
        <end position="395"/>
    </location>
</feature>
<accession>A0A7X1I2E6</accession>
<dbReference type="Gene3D" id="3.40.50.300">
    <property type="entry name" value="P-loop containing nucleotide triphosphate hydrolases"/>
    <property type="match status" value="1"/>
</dbReference>
<dbReference type="SUPFAM" id="SSF52540">
    <property type="entry name" value="P-loop containing nucleoside triphosphate hydrolases"/>
    <property type="match status" value="1"/>
</dbReference>
<gene>
    <name evidence="5" type="ORF">H1R13_15885</name>
</gene>
<evidence type="ECO:0000313" key="6">
    <source>
        <dbReference type="Proteomes" id="UP000517694"/>
    </source>
</evidence>
<dbReference type="SUPFAM" id="SSF46894">
    <property type="entry name" value="C-terminal effector domain of the bipartite response regulators"/>
    <property type="match status" value="1"/>
</dbReference>
<evidence type="ECO:0000256" key="2">
    <source>
        <dbReference type="ARBA" id="ARBA00023125"/>
    </source>
</evidence>
<name>A0A7X1I2E6_9ACTN</name>
<evidence type="ECO:0000256" key="1">
    <source>
        <dbReference type="ARBA" id="ARBA00023015"/>
    </source>
</evidence>
<dbReference type="InterPro" id="IPR041664">
    <property type="entry name" value="AAA_16"/>
</dbReference>
<dbReference type="Proteomes" id="UP000517694">
    <property type="component" value="Unassembled WGS sequence"/>
</dbReference>
<dbReference type="InterPro" id="IPR016032">
    <property type="entry name" value="Sig_transdc_resp-reg_C-effctor"/>
</dbReference>
<dbReference type="InterPro" id="IPR027417">
    <property type="entry name" value="P-loop_NTPase"/>
</dbReference>
<dbReference type="PANTHER" id="PTHR44688:SF16">
    <property type="entry name" value="DNA-BINDING TRANSCRIPTIONAL ACTIVATOR DEVR_DOSR"/>
    <property type="match status" value="1"/>
</dbReference>
<proteinExistence type="predicted"/>
<dbReference type="InterPro" id="IPR000792">
    <property type="entry name" value="Tscrpt_reg_LuxR_C"/>
</dbReference>
<dbReference type="SMART" id="SM00421">
    <property type="entry name" value="HTH_LUXR"/>
    <property type="match status" value="1"/>
</dbReference>
<dbReference type="CDD" id="cd06170">
    <property type="entry name" value="LuxR_C_like"/>
    <property type="match status" value="1"/>
</dbReference>
<keyword evidence="2" id="KW-0238">DNA-binding</keyword>
<dbReference type="EMBL" id="JACMHY010000005">
    <property type="protein sequence ID" value="MBC2866403.1"/>
    <property type="molecule type" value="Genomic_DNA"/>
</dbReference>
<evidence type="ECO:0000259" key="4">
    <source>
        <dbReference type="PROSITE" id="PS50043"/>
    </source>
</evidence>
<keyword evidence="6" id="KW-1185">Reference proteome</keyword>
<dbReference type="GO" id="GO:0006355">
    <property type="term" value="P:regulation of DNA-templated transcription"/>
    <property type="evidence" value="ECO:0007669"/>
    <property type="project" value="InterPro"/>
</dbReference>
<dbReference type="Gene3D" id="1.10.10.10">
    <property type="entry name" value="Winged helix-like DNA-binding domain superfamily/Winged helix DNA-binding domain"/>
    <property type="match status" value="1"/>
</dbReference>
<evidence type="ECO:0000313" key="5">
    <source>
        <dbReference type="EMBL" id="MBC2866403.1"/>
    </source>
</evidence>
<comment type="caution">
    <text evidence="5">The sequence shown here is derived from an EMBL/GenBank/DDBJ whole genome shotgun (WGS) entry which is preliminary data.</text>
</comment>
<dbReference type="PANTHER" id="PTHR44688">
    <property type="entry name" value="DNA-BINDING TRANSCRIPTIONAL ACTIVATOR DEVR_DOSR"/>
    <property type="match status" value="1"/>
</dbReference>
<dbReference type="Pfam" id="PF13191">
    <property type="entry name" value="AAA_16"/>
    <property type="match status" value="1"/>
</dbReference>
<sequence>MNLYGRTHEQWVIRQRLHRIRHGRSNLILLQGPKGYGKTSLVNRISDTARQVGFEVVGGPAAQHKRLLLTASLMAVTTGLEPFSGTAEESSAPHGPDLLDEVLGAGRPAPRGAAARPVLVALDEVAWDDPDVLAALRALPAARSARRVLWLLSGTGGPAAHAPHRHPDTVELTLGPLRRRDALRMAVDRLGGTPDASVERLIAACGGHPGLLTAVLAALTDEGGYRVYGGVASLAASAPPLRVVATLLTADPRLSARTRELLQSVAARQLPPRMSELTHLPDGRAVSVLGAVREAVEAGVLVLDGDRLRFRHPLLYEAAALLRHEPPAADVEGGVLSPTEEAITRLVAAGLTNRQIASRVNLSPHTVNFHLRKIFQKLGVCSRVELVGTRLHLLGPEFDADLTSPTHESRPAHAG</sequence>
<keyword evidence="1" id="KW-0805">Transcription regulation</keyword>
<evidence type="ECO:0000256" key="3">
    <source>
        <dbReference type="ARBA" id="ARBA00023163"/>
    </source>
</evidence>